<sequence length="142" mass="15840">MIVMALVLIFSFVFPNFLSSRDNSGTNISPPNSGDRNSCVSKILLDITFSGKSHENFNLSINSNFTAINVEIWNNGTHSFNCSLLNSNGTVETRAKVQNMVFSDSKVIFNKFNHIVYGNWNLSLSSEYLMQGTAIILGDNYR</sequence>
<organism evidence="1 2">
    <name type="scientific">Cuniculiplasma divulgatum</name>
    <dbReference type="NCBI Taxonomy" id="1673428"/>
    <lineage>
        <taxon>Archaea</taxon>
        <taxon>Methanobacteriati</taxon>
        <taxon>Thermoplasmatota</taxon>
        <taxon>Thermoplasmata</taxon>
        <taxon>Thermoplasmatales</taxon>
        <taxon>Cuniculiplasmataceae</taxon>
        <taxon>Cuniculiplasma</taxon>
    </lineage>
</organism>
<dbReference type="Proteomes" id="UP000187822">
    <property type="component" value="Chromosome I"/>
</dbReference>
<gene>
    <name evidence="1" type="ORF">CPM_0983</name>
</gene>
<dbReference type="AlphaFoldDB" id="A0A1R4A764"/>
<name>A0A1R4A764_9ARCH</name>
<proteinExistence type="predicted"/>
<keyword evidence="2" id="KW-1185">Reference proteome</keyword>
<dbReference type="EMBL" id="LT719092">
    <property type="protein sequence ID" value="SJK84821.1"/>
    <property type="molecule type" value="Genomic_DNA"/>
</dbReference>
<evidence type="ECO:0000313" key="1">
    <source>
        <dbReference type="EMBL" id="SJK84821.1"/>
    </source>
</evidence>
<dbReference type="KEGG" id="cdiv:CPM_0983"/>
<accession>A0A1R4A764</accession>
<reference evidence="2" key="1">
    <citation type="submission" date="2016-06" db="EMBL/GenBank/DDBJ databases">
        <authorList>
            <person name="Toshchakov V.S."/>
        </authorList>
    </citation>
    <scope>NUCLEOTIDE SEQUENCE [LARGE SCALE GENOMIC DNA]</scope>
    <source>
        <strain>PM4 (JCM 30641</strain>
        <strain evidence="2">\VKM B-2940)</strain>
    </source>
</reference>
<dbReference type="STRING" id="1673428.CPM_0983"/>
<evidence type="ECO:0000313" key="2">
    <source>
        <dbReference type="Proteomes" id="UP000187822"/>
    </source>
</evidence>
<protein>
    <submittedName>
        <fullName evidence="1">Uncharacterized protein</fullName>
    </submittedName>
</protein>